<protein>
    <submittedName>
        <fullName evidence="2">Uncharacterized protein</fullName>
    </submittedName>
</protein>
<proteinExistence type="predicted"/>
<reference evidence="2 3" key="1">
    <citation type="submission" date="2020-03" db="EMBL/GenBank/DDBJ databases">
        <title>Whole genome shotgun sequence of Phytohabitans houttuyneae NBRC 108639.</title>
        <authorList>
            <person name="Komaki H."/>
            <person name="Tamura T."/>
        </authorList>
    </citation>
    <scope>NUCLEOTIDE SEQUENCE [LARGE SCALE GENOMIC DNA]</scope>
    <source>
        <strain evidence="2 3">NBRC 108639</strain>
    </source>
</reference>
<evidence type="ECO:0000313" key="3">
    <source>
        <dbReference type="Proteomes" id="UP000482800"/>
    </source>
</evidence>
<sequence length="104" mass="11349">MWTRPEGCAAFERGGQERLARNGGSKVPDTGWRAVTHDHWGSVAARHRLARIQVKRFALREASFPLRLIGTRAGGNPPAVAGKRGTESGWPTGRATARASYRGR</sequence>
<feature type="region of interest" description="Disordered" evidence="1">
    <location>
        <begin position="70"/>
        <end position="104"/>
    </location>
</feature>
<gene>
    <name evidence="2" type="ORF">Phou_061510</name>
</gene>
<accession>A0A6V8KHL8</accession>
<reference evidence="2 3" key="2">
    <citation type="submission" date="2020-03" db="EMBL/GenBank/DDBJ databases">
        <authorList>
            <person name="Ichikawa N."/>
            <person name="Kimura A."/>
            <person name="Kitahashi Y."/>
            <person name="Uohara A."/>
        </authorList>
    </citation>
    <scope>NUCLEOTIDE SEQUENCE [LARGE SCALE GENOMIC DNA]</scope>
    <source>
        <strain evidence="2 3">NBRC 108639</strain>
    </source>
</reference>
<dbReference type="AlphaFoldDB" id="A0A6V8KHL8"/>
<organism evidence="2 3">
    <name type="scientific">Phytohabitans houttuyneae</name>
    <dbReference type="NCBI Taxonomy" id="1076126"/>
    <lineage>
        <taxon>Bacteria</taxon>
        <taxon>Bacillati</taxon>
        <taxon>Actinomycetota</taxon>
        <taxon>Actinomycetes</taxon>
        <taxon>Micromonosporales</taxon>
        <taxon>Micromonosporaceae</taxon>
    </lineage>
</organism>
<name>A0A6V8KHL8_9ACTN</name>
<feature type="region of interest" description="Disordered" evidence="1">
    <location>
        <begin position="13"/>
        <end position="32"/>
    </location>
</feature>
<comment type="caution">
    <text evidence="2">The sequence shown here is derived from an EMBL/GenBank/DDBJ whole genome shotgun (WGS) entry which is preliminary data.</text>
</comment>
<dbReference type="Proteomes" id="UP000482800">
    <property type="component" value="Unassembled WGS sequence"/>
</dbReference>
<dbReference type="EMBL" id="BLPF01000002">
    <property type="protein sequence ID" value="GFJ81971.1"/>
    <property type="molecule type" value="Genomic_DNA"/>
</dbReference>
<evidence type="ECO:0000256" key="1">
    <source>
        <dbReference type="SAM" id="MobiDB-lite"/>
    </source>
</evidence>
<evidence type="ECO:0000313" key="2">
    <source>
        <dbReference type="EMBL" id="GFJ81971.1"/>
    </source>
</evidence>
<keyword evidence="3" id="KW-1185">Reference proteome</keyword>